<dbReference type="AlphaFoldDB" id="A0A8J4HBP3"/>
<accession>A0A8J4HBP3</accession>
<dbReference type="EMBL" id="DTQM01000178">
    <property type="protein sequence ID" value="HGC43343.1"/>
    <property type="molecule type" value="Genomic_DNA"/>
</dbReference>
<organism evidence="1">
    <name type="scientific">Acidicaldus sp</name>
    <dbReference type="NCBI Taxonomy" id="1872105"/>
    <lineage>
        <taxon>Bacteria</taxon>
        <taxon>Pseudomonadati</taxon>
        <taxon>Pseudomonadota</taxon>
        <taxon>Alphaproteobacteria</taxon>
        <taxon>Acetobacterales</taxon>
        <taxon>Acetobacteraceae</taxon>
        <taxon>Acidicaldus</taxon>
    </lineage>
</organism>
<gene>
    <name evidence="1" type="ORF">ENY07_09035</name>
</gene>
<evidence type="ECO:0000313" key="1">
    <source>
        <dbReference type="EMBL" id="HGC43343.1"/>
    </source>
</evidence>
<name>A0A8J4HBP3_9PROT</name>
<proteinExistence type="predicted"/>
<reference evidence="1" key="1">
    <citation type="journal article" date="2020" name="mSystems">
        <title>Genome- and Community-Level Interaction Insights into Carbon Utilization and Element Cycling Functions of Hydrothermarchaeota in Hydrothermal Sediment.</title>
        <authorList>
            <person name="Zhou Z."/>
            <person name="Liu Y."/>
            <person name="Xu W."/>
            <person name="Pan J."/>
            <person name="Luo Z.H."/>
            <person name="Li M."/>
        </authorList>
    </citation>
    <scope>NUCLEOTIDE SEQUENCE</scope>
    <source>
        <strain evidence="1">SpSt-997</strain>
    </source>
</reference>
<comment type="caution">
    <text evidence="1">The sequence shown here is derived from an EMBL/GenBank/DDBJ whole genome shotgun (WGS) entry which is preliminary data.</text>
</comment>
<protein>
    <submittedName>
        <fullName evidence="1">Uncharacterized protein</fullName>
    </submittedName>
</protein>
<sequence length="59" mass="6393">MRFLILLLALVLLAGGSAVYWRRVHPPAVVAAVAVYGTIDIRQVSLSCNDSDRITHCLG</sequence>